<keyword evidence="3" id="KW-1185">Reference proteome</keyword>
<dbReference type="AlphaFoldDB" id="A0A5Q0GTD1"/>
<dbReference type="RefSeq" id="WP_051764352.1">
    <property type="nucleotide sequence ID" value="NZ_CP034550.1"/>
</dbReference>
<evidence type="ECO:0000313" key="3">
    <source>
        <dbReference type="Proteomes" id="UP000325787"/>
    </source>
</evidence>
<reference evidence="3" key="1">
    <citation type="journal article" date="2021" name="Curr. Microbiol.">
        <title>Complete genome of nocamycin-producing strain Saccharothrix syringae NRRL B-16468 reveals the biosynthetic potential for secondary metabolites.</title>
        <authorList>
            <person name="Mo X."/>
            <person name="Yang S."/>
        </authorList>
    </citation>
    <scope>NUCLEOTIDE SEQUENCE [LARGE SCALE GENOMIC DNA]</scope>
    <source>
        <strain evidence="3">ATCC 51364 / DSM 43886 / JCM 6844 / KCTC 9398 / NBRC 14523 / NRRL B-16468 / INA 2240</strain>
    </source>
</reference>
<dbReference type="SUPFAM" id="SSF54593">
    <property type="entry name" value="Glyoxalase/Bleomycin resistance protein/Dihydroxybiphenyl dioxygenase"/>
    <property type="match status" value="1"/>
</dbReference>
<evidence type="ECO:0000313" key="2">
    <source>
        <dbReference type="EMBL" id="QFZ17346.1"/>
    </source>
</evidence>
<dbReference type="KEGG" id="ssyi:EKG83_07545"/>
<dbReference type="OrthoDB" id="5524593at2"/>
<sequence>MTAIAQVSLGVSDCERAGAFWAAALGYVRRAPRFAGDDWVVVEPPPGVAGAAIAMDLSESPVEERPRVHLDLDAGEVDLDDEVDRLVALGARRVPWPHYPDRLGPGEPPFVVLADPEGNRFCVAGRRRAGSFCG</sequence>
<evidence type="ECO:0000259" key="1">
    <source>
        <dbReference type="PROSITE" id="PS51819"/>
    </source>
</evidence>
<accession>A0A5Q0GTD1</accession>
<proteinExistence type="predicted"/>
<gene>
    <name evidence="2" type="ORF">EKG83_07545</name>
</gene>
<feature type="domain" description="VOC" evidence="1">
    <location>
        <begin position="3"/>
        <end position="126"/>
    </location>
</feature>
<organism evidence="2 3">
    <name type="scientific">Saccharothrix syringae</name>
    <name type="common">Nocardiopsis syringae</name>
    <dbReference type="NCBI Taxonomy" id="103733"/>
    <lineage>
        <taxon>Bacteria</taxon>
        <taxon>Bacillati</taxon>
        <taxon>Actinomycetota</taxon>
        <taxon>Actinomycetes</taxon>
        <taxon>Pseudonocardiales</taxon>
        <taxon>Pseudonocardiaceae</taxon>
        <taxon>Saccharothrix</taxon>
    </lineage>
</organism>
<dbReference type="PROSITE" id="PS51819">
    <property type="entry name" value="VOC"/>
    <property type="match status" value="1"/>
</dbReference>
<dbReference type="InterPro" id="IPR037523">
    <property type="entry name" value="VOC_core"/>
</dbReference>
<dbReference type="Proteomes" id="UP000325787">
    <property type="component" value="Chromosome"/>
</dbReference>
<dbReference type="PANTHER" id="PTHR35908">
    <property type="entry name" value="HYPOTHETICAL FUSION PROTEIN"/>
    <property type="match status" value="1"/>
</dbReference>
<dbReference type="Pfam" id="PF18029">
    <property type="entry name" value="Glyoxalase_6"/>
    <property type="match status" value="1"/>
</dbReference>
<protein>
    <submittedName>
        <fullName evidence="2">VOC family protein</fullName>
    </submittedName>
</protein>
<dbReference type="Gene3D" id="3.10.180.10">
    <property type="entry name" value="2,3-Dihydroxybiphenyl 1,2-Dioxygenase, domain 1"/>
    <property type="match status" value="1"/>
</dbReference>
<dbReference type="InterPro" id="IPR029068">
    <property type="entry name" value="Glyas_Bleomycin-R_OHBP_Dase"/>
</dbReference>
<dbReference type="PANTHER" id="PTHR35908:SF1">
    <property type="entry name" value="CONSERVED PROTEIN"/>
    <property type="match status" value="1"/>
</dbReference>
<dbReference type="InterPro" id="IPR041581">
    <property type="entry name" value="Glyoxalase_6"/>
</dbReference>
<dbReference type="EMBL" id="CP034550">
    <property type="protein sequence ID" value="QFZ17346.1"/>
    <property type="molecule type" value="Genomic_DNA"/>
</dbReference>
<name>A0A5Q0GTD1_SACSY</name>